<evidence type="ECO:0000313" key="1">
    <source>
        <dbReference type="EMBL" id="TFJ95457.1"/>
    </source>
</evidence>
<accession>A0A4D9E4X9</accession>
<evidence type="ECO:0000313" key="3">
    <source>
        <dbReference type="Proteomes" id="UP000297703"/>
    </source>
</evidence>
<name>A0A4D9E4X9_9SAUR</name>
<protein>
    <submittedName>
        <fullName evidence="1">Methylmalonyl-CoA mutase</fullName>
    </submittedName>
    <submittedName>
        <fullName evidence="2">Proto-oncogene Wnt-3-like</fullName>
    </submittedName>
</protein>
<dbReference type="Proteomes" id="UP000297703">
    <property type="component" value="Unassembled WGS sequence"/>
</dbReference>
<evidence type="ECO:0000313" key="2">
    <source>
        <dbReference type="EMBL" id="TFK03298.1"/>
    </source>
</evidence>
<comment type="caution">
    <text evidence="2">The sequence shown here is derived from an EMBL/GenBank/DDBJ whole genome shotgun (WGS) entry which is preliminary data.</text>
</comment>
<reference evidence="2 3" key="2">
    <citation type="submission" date="2019-04" db="EMBL/GenBank/DDBJ databases">
        <title>The genome sequence of big-headed turtle.</title>
        <authorList>
            <person name="Gong S."/>
        </authorList>
    </citation>
    <scope>NUCLEOTIDE SEQUENCE [LARGE SCALE GENOMIC DNA]</scope>
    <source>
        <strain evidence="2">DO16091913</strain>
        <tissue evidence="2">Muscle</tissue>
    </source>
</reference>
<gene>
    <name evidence="2" type="ORF">DR999_PMT14327</name>
    <name evidence="1" type="ORF">DR999_PMT22977</name>
</gene>
<dbReference type="EMBL" id="QXTE01000162">
    <property type="protein sequence ID" value="TFK03298.1"/>
    <property type="molecule type" value="Genomic_DNA"/>
</dbReference>
<dbReference type="EMBL" id="QXTE01006323">
    <property type="protein sequence ID" value="TFJ95457.1"/>
    <property type="molecule type" value="Genomic_DNA"/>
</dbReference>
<keyword evidence="3" id="KW-1185">Reference proteome</keyword>
<dbReference type="AlphaFoldDB" id="A0A4D9E4X9"/>
<reference evidence="2 3" key="1">
    <citation type="submission" date="2019-04" db="EMBL/GenBank/DDBJ databases">
        <title>Draft genome of the big-headed turtle Platysternon megacephalum.</title>
        <authorList>
            <person name="Gong S."/>
        </authorList>
    </citation>
    <scope>NUCLEOTIDE SEQUENCE [LARGE SCALE GENOMIC DNA]</scope>
    <source>
        <strain evidence="2">DO16091913</strain>
        <tissue evidence="2">Muscle</tissue>
    </source>
</reference>
<proteinExistence type="predicted"/>
<organism evidence="2 3">
    <name type="scientific">Platysternon megacephalum</name>
    <name type="common">big-headed turtle</name>
    <dbReference type="NCBI Taxonomy" id="55544"/>
    <lineage>
        <taxon>Eukaryota</taxon>
        <taxon>Metazoa</taxon>
        <taxon>Chordata</taxon>
        <taxon>Craniata</taxon>
        <taxon>Vertebrata</taxon>
        <taxon>Euteleostomi</taxon>
        <taxon>Archelosauria</taxon>
        <taxon>Testudinata</taxon>
        <taxon>Testudines</taxon>
        <taxon>Cryptodira</taxon>
        <taxon>Durocryptodira</taxon>
        <taxon>Testudinoidea</taxon>
        <taxon>Platysternidae</taxon>
        <taxon>Platysternon</taxon>
    </lineage>
</organism>
<sequence>MSKGQLCHCSHVTLFGFTVPPFAGPGTTVVLPPLLPWPKQATGRLEPKEHASACGGDDTASMAAGLAHVMNQVELGRFSILHEIYLKICLVKVLIPVLGIIL</sequence>